<dbReference type="Proteomes" id="UP000597444">
    <property type="component" value="Unassembled WGS sequence"/>
</dbReference>
<comment type="caution">
    <text evidence="2">The sequence shown here is derived from an EMBL/GenBank/DDBJ whole genome shotgun (WGS) entry which is preliminary data.</text>
</comment>
<keyword evidence="3" id="KW-1185">Reference proteome</keyword>
<reference evidence="2" key="1">
    <citation type="submission" date="2020-10" db="EMBL/GenBank/DDBJ databases">
        <title>Taxonomic study of unclassified bacteria belonging to the class Ktedonobacteria.</title>
        <authorList>
            <person name="Yabe S."/>
            <person name="Wang C.M."/>
            <person name="Zheng Y."/>
            <person name="Sakai Y."/>
            <person name="Cavaletti L."/>
            <person name="Monciardini P."/>
            <person name="Donadio S."/>
        </authorList>
    </citation>
    <scope>NUCLEOTIDE SEQUENCE</scope>
    <source>
        <strain evidence="2">ID150040</strain>
    </source>
</reference>
<dbReference type="AlphaFoldDB" id="A0A8J3IEG1"/>
<sequence>MLTYSSSQGHVFLDRRLFLPEEWCTDEERLSRAKVPEAVKFQSKPEQGGEMLEHAWQMEVPMQWVTGDSVYGCSPHLRKLIEGAGKWYVLAVTSVMRVWTERPALLDPEVQTGGRPRRAVRLATGATKPQTVAQVIAALPKRQWKRLSVGTGAKGPRLYDWVRVRVIESYEDLPGPEVWRLSRRSISSPDEITYYFAFAPLAVPLSTLALVAGTRYTVEQCIEEAKGEVGFDQYEVRHYHSWYRHLTLALMAHTWLTTEQAREKNGERSDGGVDCARGAALAGSSLASG</sequence>
<name>A0A8J3IEG1_9CHLR</name>
<accession>A0A8J3IEG1</accession>
<dbReference type="PANTHER" id="PTHR33627">
    <property type="entry name" value="TRANSPOSASE"/>
    <property type="match status" value="1"/>
</dbReference>
<feature type="domain" description="Transposase IS701-like DDE" evidence="1">
    <location>
        <begin position="2"/>
        <end position="154"/>
    </location>
</feature>
<dbReference type="EMBL" id="BNJK01000001">
    <property type="protein sequence ID" value="GHO90102.1"/>
    <property type="molecule type" value="Genomic_DNA"/>
</dbReference>
<evidence type="ECO:0000259" key="1">
    <source>
        <dbReference type="Pfam" id="PF13546"/>
    </source>
</evidence>
<dbReference type="NCBIfam" id="NF033540">
    <property type="entry name" value="transpos_IS701"/>
    <property type="match status" value="1"/>
</dbReference>
<gene>
    <name evidence="2" type="ORF">KSF_001500</name>
</gene>
<proteinExistence type="predicted"/>
<dbReference type="PANTHER" id="PTHR33627:SF1">
    <property type="entry name" value="TRANSPOSASE"/>
    <property type="match status" value="1"/>
</dbReference>
<evidence type="ECO:0000313" key="2">
    <source>
        <dbReference type="EMBL" id="GHO90102.1"/>
    </source>
</evidence>
<dbReference type="InterPro" id="IPR038721">
    <property type="entry name" value="IS701-like_DDE_dom"/>
</dbReference>
<dbReference type="Pfam" id="PF13546">
    <property type="entry name" value="DDE_5"/>
    <property type="match status" value="1"/>
</dbReference>
<evidence type="ECO:0000313" key="3">
    <source>
        <dbReference type="Proteomes" id="UP000597444"/>
    </source>
</evidence>
<protein>
    <recommendedName>
        <fullName evidence="1">Transposase IS701-like DDE domain-containing protein</fullName>
    </recommendedName>
</protein>
<organism evidence="2 3">
    <name type="scientific">Reticulibacter mediterranei</name>
    <dbReference type="NCBI Taxonomy" id="2778369"/>
    <lineage>
        <taxon>Bacteria</taxon>
        <taxon>Bacillati</taxon>
        <taxon>Chloroflexota</taxon>
        <taxon>Ktedonobacteria</taxon>
        <taxon>Ktedonobacterales</taxon>
        <taxon>Reticulibacteraceae</taxon>
        <taxon>Reticulibacter</taxon>
    </lineage>
</organism>
<dbReference type="InterPro" id="IPR039365">
    <property type="entry name" value="IS701-like"/>
</dbReference>